<sequence length="157" mass="17119">MQWVVRYGLPILVTLSLCGCIAHTETESICKKAGEEGILLHIDGSYAGYPYSVLRHAVLQSVSCPVGETELRAFHAIAVPAPHMRVSIKRPVEQGRLGALSVVLFSQGRFVIGERMALTSFSRTQSPSSIKGDINLATVNLWNDLAARITHNKPIIP</sequence>
<keyword evidence="2" id="KW-1185">Reference proteome</keyword>
<name>A0A2G4R971_9PROT</name>
<organism evidence="1 2">
    <name type="scientific">Acetobacter pomorum</name>
    <dbReference type="NCBI Taxonomy" id="65959"/>
    <lineage>
        <taxon>Bacteria</taxon>
        <taxon>Pseudomonadati</taxon>
        <taxon>Pseudomonadota</taxon>
        <taxon>Alphaproteobacteria</taxon>
        <taxon>Acetobacterales</taxon>
        <taxon>Acetobacteraceae</taxon>
        <taxon>Acetobacter</taxon>
    </lineage>
</organism>
<accession>A0A2G4R971</accession>
<reference evidence="1 2" key="1">
    <citation type="submission" date="2017-10" db="EMBL/GenBank/DDBJ databases">
        <title>Genomic analysis of the genus Acetobacter.</title>
        <authorList>
            <person name="Kim K.H."/>
            <person name="Chun B.H."/>
            <person name="Son A.R."/>
            <person name="Jeon C.O."/>
        </authorList>
    </citation>
    <scope>NUCLEOTIDE SEQUENCE [LARGE SCALE GENOMIC DNA]</scope>
    <source>
        <strain evidence="1 2">LHT 2458</strain>
    </source>
</reference>
<dbReference type="Proteomes" id="UP000228751">
    <property type="component" value="Unassembled WGS sequence"/>
</dbReference>
<gene>
    <name evidence="1" type="ORF">CSR02_13485</name>
</gene>
<dbReference type="EMBL" id="PEBQ01000172">
    <property type="protein sequence ID" value="PHY93119.1"/>
    <property type="molecule type" value="Genomic_DNA"/>
</dbReference>
<dbReference type="OrthoDB" id="7219565at2"/>
<comment type="caution">
    <text evidence="1">The sequence shown here is derived from an EMBL/GenBank/DDBJ whole genome shotgun (WGS) entry which is preliminary data.</text>
</comment>
<protein>
    <recommendedName>
        <fullName evidence="3">Lipoprotein</fullName>
    </recommendedName>
</protein>
<dbReference type="RefSeq" id="WP_099541998.1">
    <property type="nucleotide sequence ID" value="NZ_PEBQ01000172.1"/>
</dbReference>
<proteinExistence type="predicted"/>
<evidence type="ECO:0008006" key="3">
    <source>
        <dbReference type="Google" id="ProtNLM"/>
    </source>
</evidence>
<dbReference type="AlphaFoldDB" id="A0A2G4R971"/>
<evidence type="ECO:0000313" key="1">
    <source>
        <dbReference type="EMBL" id="PHY93119.1"/>
    </source>
</evidence>
<evidence type="ECO:0000313" key="2">
    <source>
        <dbReference type="Proteomes" id="UP000228751"/>
    </source>
</evidence>
<dbReference type="PROSITE" id="PS51257">
    <property type="entry name" value="PROKAR_LIPOPROTEIN"/>
    <property type="match status" value="1"/>
</dbReference>